<keyword evidence="1" id="KW-0812">Transmembrane</keyword>
<evidence type="ECO:0000313" key="3">
    <source>
        <dbReference type="Proteomes" id="UP000198287"/>
    </source>
</evidence>
<keyword evidence="3" id="KW-1185">Reference proteome</keyword>
<accession>A0A226D9L7</accession>
<feature type="transmembrane region" description="Helical" evidence="1">
    <location>
        <begin position="311"/>
        <end position="331"/>
    </location>
</feature>
<comment type="caution">
    <text evidence="2">The sequence shown here is derived from an EMBL/GenBank/DDBJ whole genome shotgun (WGS) entry which is preliminary data.</text>
</comment>
<evidence type="ECO:0008006" key="4">
    <source>
        <dbReference type="Google" id="ProtNLM"/>
    </source>
</evidence>
<keyword evidence="1" id="KW-1133">Transmembrane helix</keyword>
<proteinExistence type="predicted"/>
<dbReference type="EMBL" id="LNIX01000026">
    <property type="protein sequence ID" value="OXA42255.1"/>
    <property type="molecule type" value="Genomic_DNA"/>
</dbReference>
<name>A0A226D9L7_FOLCA</name>
<feature type="transmembrane region" description="Helical" evidence="1">
    <location>
        <begin position="374"/>
        <end position="393"/>
    </location>
</feature>
<keyword evidence="1" id="KW-0472">Membrane</keyword>
<dbReference type="AlphaFoldDB" id="A0A226D9L7"/>
<gene>
    <name evidence="2" type="ORF">Fcan01_22703</name>
</gene>
<sequence>MTELIALLSEFGDLSPGSHIHIVTDQFNLETNFQPYFKIQTPNTFYKITNRSNILRKADYDDLPTISIQHIRASSILNMLVILVLSNPPEILDKSSNLPTTQVKKLSHAVNSGRNLLVPSIILRTEMFQGKQYFKGPFAIFWFTNWDPNDRFQFPRKSFFTRIKKSTQVKLGFHEQLDEMIEALAPTLYVGAQHDEIFKPYVSYGCQSKLKAKNTKVAGISEIVLCGSNMTIYHLTFTGLYPDVTHPDEDTQPIIYDEDYFMYRRSLHATRKGIAFSDHVFITGDKAFNFLTCWSESKYNFRIYVTPFHSALWICLLSTFIMMTLLLTMYLRSIQAEPLVSTWTLFFSNFVGQAYSLVGEVGTRLVVRIGLGSWFLVCVIFTQGYIGVLLNYVCAPLPQISVSYFDDVATPVCNYRQNNPNYQSVKKCPPNLWYNASLYVENAYHELNSESEFRLMSPPDHAVYIDYMDSLVSTVGPNIVTKYVSEVRQLGMHLTNFAKALADFAAERHFGYTAGRPRFDSIRPSSSAKGQNLGISFRSTTPTSSVWIQKLAVMSSYMIL</sequence>
<evidence type="ECO:0000256" key="1">
    <source>
        <dbReference type="SAM" id="Phobius"/>
    </source>
</evidence>
<dbReference type="Proteomes" id="UP000198287">
    <property type="component" value="Unassembled WGS sequence"/>
</dbReference>
<reference evidence="2 3" key="1">
    <citation type="submission" date="2015-12" db="EMBL/GenBank/DDBJ databases">
        <title>The genome of Folsomia candida.</title>
        <authorList>
            <person name="Faddeeva A."/>
            <person name="Derks M.F."/>
            <person name="Anvar Y."/>
            <person name="Smit S."/>
            <person name="Van Straalen N."/>
            <person name="Roelofs D."/>
        </authorList>
    </citation>
    <scope>NUCLEOTIDE SEQUENCE [LARGE SCALE GENOMIC DNA]</scope>
    <source>
        <strain evidence="2 3">VU population</strain>
        <tissue evidence="2">Whole body</tissue>
    </source>
</reference>
<organism evidence="2 3">
    <name type="scientific">Folsomia candida</name>
    <name type="common">Springtail</name>
    <dbReference type="NCBI Taxonomy" id="158441"/>
    <lineage>
        <taxon>Eukaryota</taxon>
        <taxon>Metazoa</taxon>
        <taxon>Ecdysozoa</taxon>
        <taxon>Arthropoda</taxon>
        <taxon>Hexapoda</taxon>
        <taxon>Collembola</taxon>
        <taxon>Entomobryomorpha</taxon>
        <taxon>Isotomoidea</taxon>
        <taxon>Isotomidae</taxon>
        <taxon>Proisotominae</taxon>
        <taxon>Folsomia</taxon>
    </lineage>
</organism>
<evidence type="ECO:0000313" key="2">
    <source>
        <dbReference type="EMBL" id="OXA42255.1"/>
    </source>
</evidence>
<protein>
    <recommendedName>
        <fullName evidence="4">Ionotropic glutamate receptor C-terminal domain-containing protein</fullName>
    </recommendedName>
</protein>